<evidence type="ECO:0008006" key="3">
    <source>
        <dbReference type="Google" id="ProtNLM"/>
    </source>
</evidence>
<dbReference type="OrthoDB" id="12113at2157"/>
<evidence type="ECO:0000313" key="1">
    <source>
        <dbReference type="EMBL" id="TKR25658.1"/>
    </source>
</evidence>
<dbReference type="AlphaFoldDB" id="A0A4U5JCQ3"/>
<reference evidence="1 2" key="1">
    <citation type="submission" date="2019-04" db="EMBL/GenBank/DDBJ databases">
        <title>Natronomonas sp. F20-122 a newhaloarchaeon isolated from a saline saltern of Isla Bacuta, Huelva, Spain.</title>
        <authorList>
            <person name="Duran-Viseras A."/>
            <person name="Sanchez-Porro C."/>
            <person name="Ventosa A."/>
        </authorList>
    </citation>
    <scope>NUCLEOTIDE SEQUENCE [LARGE SCALE GENOMIC DNA]</scope>
    <source>
        <strain evidence="1 2">F20-122</strain>
    </source>
</reference>
<gene>
    <name evidence="1" type="ORF">DM868_09610</name>
</gene>
<evidence type="ECO:0000313" key="2">
    <source>
        <dbReference type="Proteomes" id="UP000308037"/>
    </source>
</evidence>
<dbReference type="Proteomes" id="UP000308037">
    <property type="component" value="Unassembled WGS sequence"/>
</dbReference>
<dbReference type="InterPro" id="IPR043519">
    <property type="entry name" value="NT_sf"/>
</dbReference>
<keyword evidence="2" id="KW-1185">Reference proteome</keyword>
<dbReference type="RefSeq" id="WP_137276665.1">
    <property type="nucleotide sequence ID" value="NZ_QKNX01000003.1"/>
</dbReference>
<sequence length="270" mass="30030">MRARFDSEYIRSELERIGDQLETPLTVYLIGGGSMAFRDLKETTKDIDLVVTHGDALRHLQTVLLKNGYEVVEEPGEEYDDLGAQRILENEDGCRIDVFNQQIVDKLVLSEGMRQRSVTHLVAGELTVALVSAEDVFLFKSVAGRTDDIDDMFALVQTALDFDIVEAELERQIDLLGQELFVTYVNEALLALADRHNIRTPLSTTVEAITERVYEELEVLQAVGGSVSRSDLDQRVGLPSEGIDAAIRSLESKGVVTVEDDKIVKESTTL</sequence>
<organism evidence="1 2">
    <name type="scientific">Natronomonas salsuginis</name>
    <dbReference type="NCBI Taxonomy" id="2217661"/>
    <lineage>
        <taxon>Archaea</taxon>
        <taxon>Methanobacteriati</taxon>
        <taxon>Methanobacteriota</taxon>
        <taxon>Stenosarchaea group</taxon>
        <taxon>Halobacteria</taxon>
        <taxon>Halobacteriales</taxon>
        <taxon>Natronomonadaceae</taxon>
        <taxon>Natronomonas</taxon>
    </lineage>
</organism>
<accession>A0A4U5JCQ3</accession>
<proteinExistence type="predicted"/>
<name>A0A4U5JCQ3_9EURY</name>
<protein>
    <recommendedName>
        <fullName evidence="3">DUF2204 family protein</fullName>
    </recommendedName>
</protein>
<dbReference type="EMBL" id="QKNX01000003">
    <property type="protein sequence ID" value="TKR25658.1"/>
    <property type="molecule type" value="Genomic_DNA"/>
</dbReference>
<comment type="caution">
    <text evidence="1">The sequence shown here is derived from an EMBL/GenBank/DDBJ whole genome shotgun (WGS) entry which is preliminary data.</text>
</comment>
<dbReference type="SUPFAM" id="SSF81301">
    <property type="entry name" value="Nucleotidyltransferase"/>
    <property type="match status" value="1"/>
</dbReference>
<dbReference type="Gene3D" id="3.30.460.40">
    <property type="match status" value="1"/>
</dbReference>